<evidence type="ECO:0000313" key="3">
    <source>
        <dbReference type="Proteomes" id="UP000694394"/>
    </source>
</evidence>
<proteinExistence type="predicted"/>
<sequence>MKILCIFLTFVFTVSCGLSVPQQAANNVAARKRECRLVRGACKPECNSWEYTFTQCDVGPCCVVREYNRPVAIKPTQTTANTNSKTLPNTTL</sequence>
<dbReference type="PANTHER" id="PTHR39411:SF1">
    <property type="entry name" value="BETA-DEFENSIN 113"/>
    <property type="match status" value="1"/>
</dbReference>
<feature type="signal peptide" evidence="1">
    <location>
        <begin position="1"/>
        <end position="19"/>
    </location>
</feature>
<dbReference type="PANTHER" id="PTHR39411">
    <property type="entry name" value="BETA-DEFENSIN 113"/>
    <property type="match status" value="1"/>
</dbReference>
<evidence type="ECO:0000313" key="2">
    <source>
        <dbReference type="Ensembl" id="ENSMICP00000031876.2"/>
    </source>
</evidence>
<organism evidence="2 3">
    <name type="scientific">Microcebus murinus</name>
    <name type="common">Gray mouse lemur</name>
    <name type="synonym">Lemur murinus</name>
    <dbReference type="NCBI Taxonomy" id="30608"/>
    <lineage>
        <taxon>Eukaryota</taxon>
        <taxon>Metazoa</taxon>
        <taxon>Chordata</taxon>
        <taxon>Craniata</taxon>
        <taxon>Vertebrata</taxon>
        <taxon>Euteleostomi</taxon>
        <taxon>Mammalia</taxon>
        <taxon>Eutheria</taxon>
        <taxon>Euarchontoglires</taxon>
        <taxon>Primates</taxon>
        <taxon>Strepsirrhini</taxon>
        <taxon>Lemuriformes</taxon>
        <taxon>Cheirogaleidae</taxon>
        <taxon>Microcebus</taxon>
    </lineage>
</organism>
<protein>
    <submittedName>
        <fullName evidence="2">Defensin beta 113</fullName>
    </submittedName>
</protein>
<dbReference type="GeneTree" id="ENSGT00400000023306"/>
<dbReference type="AlphaFoldDB" id="A0A8C5VWJ6"/>
<reference evidence="2" key="3">
    <citation type="submission" date="2025-09" db="UniProtKB">
        <authorList>
            <consortium name="Ensembl"/>
        </authorList>
    </citation>
    <scope>IDENTIFICATION</scope>
</reference>
<dbReference type="PROSITE" id="PS51257">
    <property type="entry name" value="PROKAR_LIPOPROTEIN"/>
    <property type="match status" value="1"/>
</dbReference>
<keyword evidence="1" id="KW-0732">Signal</keyword>
<feature type="chain" id="PRO_5034026474" evidence="1">
    <location>
        <begin position="20"/>
        <end position="92"/>
    </location>
</feature>
<accession>A0A8C5VWJ6</accession>
<dbReference type="Proteomes" id="UP000694394">
    <property type="component" value="Chromosome 6"/>
</dbReference>
<evidence type="ECO:0000256" key="1">
    <source>
        <dbReference type="SAM" id="SignalP"/>
    </source>
</evidence>
<name>A0A8C5VWJ6_MICMU</name>
<reference evidence="2" key="2">
    <citation type="submission" date="2025-08" db="UniProtKB">
        <authorList>
            <consortium name="Ensembl"/>
        </authorList>
    </citation>
    <scope>IDENTIFICATION</scope>
</reference>
<dbReference type="EMBL" id="ABDC03008232">
    <property type="status" value="NOT_ANNOTATED_CDS"/>
    <property type="molecule type" value="Genomic_DNA"/>
</dbReference>
<dbReference type="Ensembl" id="ENSMICT00000037192.2">
    <property type="protein sequence ID" value="ENSMICP00000031876.2"/>
    <property type="gene ID" value="ENSMICG00000032756.2"/>
</dbReference>
<keyword evidence="3" id="KW-1185">Reference proteome</keyword>
<reference evidence="2" key="1">
    <citation type="submission" date="2016-12" db="EMBL/GenBank/DDBJ databases">
        <title>Mouse lemur reference genome and diversity panel.</title>
        <authorList>
            <person name="Harris R."/>
            <person name="Larsen P."/>
            <person name="Liu Y."/>
            <person name="Hughes D.S."/>
            <person name="Murali S."/>
            <person name="Raveendran M."/>
            <person name="Korchina V."/>
            <person name="Wang M."/>
            <person name="Jhangiani S."/>
            <person name="Bandaranaike D."/>
            <person name="Bellair M."/>
            <person name="Blankenburg K."/>
            <person name="Chao H."/>
            <person name="Dahdouli M."/>
            <person name="Dinh H."/>
            <person name="Doddapaneni H."/>
            <person name="English A."/>
            <person name="Firestine M."/>
            <person name="Gnanaolivu R."/>
            <person name="Gross S."/>
            <person name="Hernandez B."/>
            <person name="Javaid M."/>
            <person name="Jayaseelan J."/>
            <person name="Jones J."/>
            <person name="Khan Z."/>
            <person name="Kovar C."/>
            <person name="Kurapati P."/>
            <person name="Le B."/>
            <person name="Lee S."/>
            <person name="Li M."/>
            <person name="Mathew T."/>
            <person name="Narasimhan A."/>
            <person name="Ngo D."/>
            <person name="Nguyen L."/>
            <person name="Okwuonu G."/>
            <person name="Ongeri F."/>
            <person name="Osuji N."/>
            <person name="Pu L.-L."/>
            <person name="Puazo M."/>
            <person name="Quiroz J."/>
            <person name="Raj R."/>
            <person name="Rajbhandari K."/>
            <person name="Reid J.G."/>
            <person name="Santibanez J."/>
            <person name="Sexton D."/>
            <person name="Skinner E."/>
            <person name="Vee V."/>
            <person name="Weissenberger G."/>
            <person name="Wu Y."/>
            <person name="Xin Y."/>
            <person name="Han Y."/>
            <person name="Campbell C."/>
            <person name="Brown A."/>
            <person name="Sullivan B."/>
            <person name="Shelton J."/>
            <person name="Brown S."/>
            <person name="Dudchenko O."/>
            <person name="Machol I."/>
            <person name="Durand N."/>
            <person name="Shamim M."/>
            <person name="Lieberman A."/>
            <person name="Muzny D.M."/>
            <person name="Richards S."/>
            <person name="Yoder A."/>
            <person name="Worley K.C."/>
            <person name="Rogers J."/>
            <person name="Gibbs R.A."/>
        </authorList>
    </citation>
    <scope>NUCLEOTIDE SEQUENCE [LARGE SCALE GENOMIC DNA]</scope>
</reference>
<gene>
    <name evidence="2" type="primary">DEFB113</name>
</gene>